<evidence type="ECO:0000256" key="2">
    <source>
        <dbReference type="ARBA" id="ARBA00022448"/>
    </source>
</evidence>
<dbReference type="HAMAP" id="MF_01811">
    <property type="entry name" value="YidC_type2"/>
    <property type="match status" value="1"/>
</dbReference>
<feature type="transmembrane region" description="Helical" evidence="12">
    <location>
        <begin position="175"/>
        <end position="195"/>
    </location>
</feature>
<dbReference type="CDD" id="cd20070">
    <property type="entry name" value="5TM_YidC_Alb3"/>
    <property type="match status" value="1"/>
</dbReference>
<dbReference type="NCBIfam" id="TIGR03592">
    <property type="entry name" value="yidC_oxa1_cterm"/>
    <property type="match status" value="1"/>
</dbReference>
<feature type="region of interest" description="Disordered" evidence="13">
    <location>
        <begin position="264"/>
        <end position="312"/>
    </location>
</feature>
<dbReference type="InterPro" id="IPR001708">
    <property type="entry name" value="YidC/ALB3/OXA1/COX18"/>
</dbReference>
<comment type="function">
    <text evidence="12">Required for the insertion and/or proper folding and/or complex formation of integral membrane proteins into the membrane. Involved in integration of membrane proteins that insert both dependently and independently of the Sec translocase complex, as well as at least some lipoproteins.</text>
</comment>
<evidence type="ECO:0000256" key="4">
    <source>
        <dbReference type="ARBA" id="ARBA00022692"/>
    </source>
</evidence>
<evidence type="ECO:0000256" key="11">
    <source>
        <dbReference type="ARBA" id="ARBA00023288"/>
    </source>
</evidence>
<sequence length="312" mass="34815">MKKLKRGGILLSLASLLVLLSGCVRVKNGKPYGMIYDYLAKPMQHFMEFIAQYMGGSYGWSIVVIVIIVRMILLPVMMSQMKKSTLMQERMAMVQPQMRALQARQKKAKTQEEQAAIAQEMMSFYKDNNISMTGGIGCLPLLIQLPIFTALYNAIRYSPELSSATFMGIPLGKPSIILAVLSFLAYLVQSWVSMLGVAEEQKKQMRAMLLMSPIMIGGICLTSSAGLGVYFFIGGLFAILQTILINAYRPRLRKQIKLEMANKPKKPAKPIIEAKPVTEEKPTAAIEALKQTKPSQNKRPRNAGKQHHKSQN</sequence>
<evidence type="ECO:0000256" key="9">
    <source>
        <dbReference type="ARBA" id="ARBA00023139"/>
    </source>
</evidence>
<evidence type="ECO:0000259" key="14">
    <source>
        <dbReference type="Pfam" id="PF02096"/>
    </source>
</evidence>
<feature type="domain" description="Membrane insertase YidC/Oxa/ALB C-terminal" evidence="14">
    <location>
        <begin position="58"/>
        <end position="246"/>
    </location>
</feature>
<keyword evidence="4 12" id="KW-0812">Transmembrane</keyword>
<dbReference type="PANTHER" id="PTHR12428">
    <property type="entry name" value="OXA1"/>
    <property type="match status" value="1"/>
</dbReference>
<evidence type="ECO:0000256" key="6">
    <source>
        <dbReference type="ARBA" id="ARBA00022927"/>
    </source>
</evidence>
<reference evidence="15 16" key="1">
    <citation type="journal article" date="2021" name="Sci. Rep.">
        <title>The distribution of antibiotic resistance genes in chicken gut microbiota commensals.</title>
        <authorList>
            <person name="Juricova H."/>
            <person name="Matiasovicova J."/>
            <person name="Kubasova T."/>
            <person name="Cejkova D."/>
            <person name="Rychlik I."/>
        </authorList>
    </citation>
    <scope>NUCLEOTIDE SEQUENCE [LARGE SCALE GENOMIC DNA]</scope>
    <source>
        <strain evidence="15 16">An810</strain>
    </source>
</reference>
<keyword evidence="11 12" id="KW-0449">Lipoprotein</keyword>
<dbReference type="InterPro" id="IPR047196">
    <property type="entry name" value="YidC_ALB_C"/>
</dbReference>
<dbReference type="PANTHER" id="PTHR12428:SF65">
    <property type="entry name" value="CYTOCHROME C OXIDASE ASSEMBLY PROTEIN COX18, MITOCHONDRIAL"/>
    <property type="match status" value="1"/>
</dbReference>
<keyword evidence="10 12" id="KW-0143">Chaperone</keyword>
<evidence type="ECO:0000256" key="12">
    <source>
        <dbReference type="HAMAP-Rule" id="MF_01811"/>
    </source>
</evidence>
<evidence type="ECO:0000256" key="1">
    <source>
        <dbReference type="ARBA" id="ARBA00004651"/>
    </source>
</evidence>
<dbReference type="RefSeq" id="WP_204777009.1">
    <property type="nucleotide sequence ID" value="NZ_JACJJQ010000050.1"/>
</dbReference>
<comment type="subcellular location">
    <subcellularLocation>
        <location evidence="1 12">Cell membrane</location>
        <topology evidence="1 12">Multi-pass membrane protein</topology>
    </subcellularLocation>
</comment>
<feature type="transmembrane region" description="Helical" evidence="12">
    <location>
        <begin position="49"/>
        <end position="73"/>
    </location>
</feature>
<evidence type="ECO:0000256" key="8">
    <source>
        <dbReference type="ARBA" id="ARBA00023136"/>
    </source>
</evidence>
<dbReference type="InterPro" id="IPR028055">
    <property type="entry name" value="YidC/Oxa/ALB_C"/>
</dbReference>
<name>A0ABS2EQG7_9LACO</name>
<dbReference type="Pfam" id="PF02096">
    <property type="entry name" value="60KD_IMP"/>
    <property type="match status" value="1"/>
</dbReference>
<dbReference type="InterPro" id="IPR023060">
    <property type="entry name" value="YidC/YidC1/YidC2_Firmicutes"/>
</dbReference>
<keyword evidence="2 12" id="KW-0813">Transport</keyword>
<feature type="transmembrane region" description="Helical" evidence="12">
    <location>
        <begin position="207"/>
        <end position="224"/>
    </location>
</feature>
<dbReference type="PROSITE" id="PS51257">
    <property type="entry name" value="PROKAR_LIPOPROTEIN"/>
    <property type="match status" value="1"/>
</dbReference>
<feature type="transmembrane region" description="Helical" evidence="12">
    <location>
        <begin position="230"/>
        <end position="248"/>
    </location>
</feature>
<evidence type="ECO:0000256" key="3">
    <source>
        <dbReference type="ARBA" id="ARBA00022475"/>
    </source>
</evidence>
<evidence type="ECO:0000313" key="16">
    <source>
        <dbReference type="Proteomes" id="UP000776629"/>
    </source>
</evidence>
<evidence type="ECO:0000313" key="15">
    <source>
        <dbReference type="EMBL" id="MBM6754769.1"/>
    </source>
</evidence>
<keyword evidence="6 12" id="KW-0653">Protein transport</keyword>
<keyword evidence="16" id="KW-1185">Reference proteome</keyword>
<dbReference type="Proteomes" id="UP000776629">
    <property type="component" value="Unassembled WGS sequence"/>
</dbReference>
<gene>
    <name evidence="12 15" type="primary">yidC</name>
    <name evidence="15" type="ORF">H5993_08365</name>
</gene>
<keyword evidence="3 12" id="KW-1003">Cell membrane</keyword>
<comment type="caution">
    <text evidence="15">The sequence shown here is derived from an EMBL/GenBank/DDBJ whole genome shotgun (WGS) entry which is preliminary data.</text>
</comment>
<feature type="transmembrane region" description="Helical" evidence="12">
    <location>
        <begin position="130"/>
        <end position="155"/>
    </location>
</feature>
<keyword evidence="5 12" id="KW-0732">Signal</keyword>
<evidence type="ECO:0000256" key="7">
    <source>
        <dbReference type="ARBA" id="ARBA00022989"/>
    </source>
</evidence>
<accession>A0ABS2EQG7</accession>
<dbReference type="EMBL" id="JACJJQ010000050">
    <property type="protein sequence ID" value="MBM6754769.1"/>
    <property type="molecule type" value="Genomic_DNA"/>
</dbReference>
<protein>
    <recommendedName>
        <fullName evidence="12">Membrane protein insertase YidC</fullName>
    </recommendedName>
    <alternativeName>
        <fullName evidence="12">Foldase YidC</fullName>
    </alternativeName>
    <alternativeName>
        <fullName evidence="12">Membrane integrase YidC</fullName>
    </alternativeName>
    <alternativeName>
        <fullName evidence="12">Membrane protein YidC</fullName>
    </alternativeName>
</protein>
<keyword evidence="9" id="KW-0564">Palmitate</keyword>
<evidence type="ECO:0000256" key="5">
    <source>
        <dbReference type="ARBA" id="ARBA00022729"/>
    </source>
</evidence>
<comment type="similarity">
    <text evidence="12">Belongs to the OXA1/ALB3/YidC family. Type 2 subfamily.</text>
</comment>
<keyword evidence="8 12" id="KW-0472">Membrane</keyword>
<feature type="compositionally biased region" description="Basic residues" evidence="13">
    <location>
        <begin position="296"/>
        <end position="312"/>
    </location>
</feature>
<evidence type="ECO:0000256" key="10">
    <source>
        <dbReference type="ARBA" id="ARBA00023186"/>
    </source>
</evidence>
<organism evidence="15 16">
    <name type="scientific">Limosilactobacillus alvi</name>
    <dbReference type="NCBI Taxonomy" id="990412"/>
    <lineage>
        <taxon>Bacteria</taxon>
        <taxon>Bacillati</taxon>
        <taxon>Bacillota</taxon>
        <taxon>Bacilli</taxon>
        <taxon>Lactobacillales</taxon>
        <taxon>Lactobacillaceae</taxon>
        <taxon>Limosilactobacillus</taxon>
    </lineage>
</organism>
<keyword evidence="7 12" id="KW-1133">Transmembrane helix</keyword>
<proteinExistence type="inferred from homology"/>
<evidence type="ECO:0000256" key="13">
    <source>
        <dbReference type="SAM" id="MobiDB-lite"/>
    </source>
</evidence>